<sequence length="373" mass="42299">MDTAADNTPRIDPSTDLEATKPNKRLSKRITKRFSAPVPVSKKEGKRMSITSTFSLPIFPRSSSAPSPSIATSTSTLSTKSSPSTTPTTLITTSTPGPLPPPTAPYKPILNYIPCLYPHCTTHYLPPTLGPTFYAPQAPYNLSRTRGYCPSHASKDLRQANARCKKEWESMRQNAGRKTLGLIDAEFEIWVQRYREERGVEGRANEARMIVRVVGVSGAKGKKGGDATAEKAAGEWDWKYAPRPCTKKNCVRDWYSIFDQRFHLFYITPRKSGLTILQTLCPACARRDIGEAEKRMTEKWREMHPQQWREWMERLKRERATEQAFWEMAQERRVRERAMGVGAKLERGQEKKDTELELEGKGVDALKELCVVM</sequence>
<evidence type="ECO:0000313" key="3">
    <source>
        <dbReference type="Proteomes" id="UP000799757"/>
    </source>
</evidence>
<gene>
    <name evidence="2" type="ORF">K505DRAFT_375261</name>
</gene>
<keyword evidence="3" id="KW-1185">Reference proteome</keyword>
<dbReference type="Proteomes" id="UP000799757">
    <property type="component" value="Unassembled WGS sequence"/>
</dbReference>
<name>A0A6A6XC34_9PLEO</name>
<evidence type="ECO:0000256" key="1">
    <source>
        <dbReference type="SAM" id="MobiDB-lite"/>
    </source>
</evidence>
<protein>
    <submittedName>
        <fullName evidence="2">Uncharacterized protein</fullName>
    </submittedName>
</protein>
<evidence type="ECO:0000313" key="2">
    <source>
        <dbReference type="EMBL" id="KAF2793583.1"/>
    </source>
</evidence>
<feature type="compositionally biased region" description="Basic residues" evidence="1">
    <location>
        <begin position="22"/>
        <end position="32"/>
    </location>
</feature>
<feature type="region of interest" description="Disordered" evidence="1">
    <location>
        <begin position="62"/>
        <end position="102"/>
    </location>
</feature>
<reference evidence="2" key="1">
    <citation type="journal article" date="2020" name="Stud. Mycol.">
        <title>101 Dothideomycetes genomes: a test case for predicting lifestyles and emergence of pathogens.</title>
        <authorList>
            <person name="Haridas S."/>
            <person name="Albert R."/>
            <person name="Binder M."/>
            <person name="Bloem J."/>
            <person name="Labutti K."/>
            <person name="Salamov A."/>
            <person name="Andreopoulos B."/>
            <person name="Baker S."/>
            <person name="Barry K."/>
            <person name="Bills G."/>
            <person name="Bluhm B."/>
            <person name="Cannon C."/>
            <person name="Castanera R."/>
            <person name="Culley D."/>
            <person name="Daum C."/>
            <person name="Ezra D."/>
            <person name="Gonzalez J."/>
            <person name="Henrissat B."/>
            <person name="Kuo A."/>
            <person name="Liang C."/>
            <person name="Lipzen A."/>
            <person name="Lutzoni F."/>
            <person name="Magnuson J."/>
            <person name="Mondo S."/>
            <person name="Nolan M."/>
            <person name="Ohm R."/>
            <person name="Pangilinan J."/>
            <person name="Park H.-J."/>
            <person name="Ramirez L."/>
            <person name="Alfaro M."/>
            <person name="Sun H."/>
            <person name="Tritt A."/>
            <person name="Yoshinaga Y."/>
            <person name="Zwiers L.-H."/>
            <person name="Turgeon B."/>
            <person name="Goodwin S."/>
            <person name="Spatafora J."/>
            <person name="Crous P."/>
            <person name="Grigoriev I."/>
        </authorList>
    </citation>
    <scope>NUCLEOTIDE SEQUENCE</scope>
    <source>
        <strain evidence="2">CBS 109.77</strain>
    </source>
</reference>
<feature type="region of interest" description="Disordered" evidence="1">
    <location>
        <begin position="1"/>
        <end position="47"/>
    </location>
</feature>
<accession>A0A6A6XC34</accession>
<dbReference type="EMBL" id="MU001922">
    <property type="protein sequence ID" value="KAF2793583.1"/>
    <property type="molecule type" value="Genomic_DNA"/>
</dbReference>
<dbReference type="OrthoDB" id="3875902at2759"/>
<feature type="compositionally biased region" description="Low complexity" evidence="1">
    <location>
        <begin position="62"/>
        <end position="96"/>
    </location>
</feature>
<proteinExistence type="predicted"/>
<dbReference type="AlphaFoldDB" id="A0A6A6XC34"/>
<organism evidence="2 3">
    <name type="scientific">Melanomma pulvis-pyrius CBS 109.77</name>
    <dbReference type="NCBI Taxonomy" id="1314802"/>
    <lineage>
        <taxon>Eukaryota</taxon>
        <taxon>Fungi</taxon>
        <taxon>Dikarya</taxon>
        <taxon>Ascomycota</taxon>
        <taxon>Pezizomycotina</taxon>
        <taxon>Dothideomycetes</taxon>
        <taxon>Pleosporomycetidae</taxon>
        <taxon>Pleosporales</taxon>
        <taxon>Melanommataceae</taxon>
        <taxon>Melanomma</taxon>
    </lineage>
</organism>